<name>A0A4Y7TDZ3_COPMI</name>
<dbReference type="AlphaFoldDB" id="A0A4Y7TDZ3"/>
<proteinExistence type="predicted"/>
<reference evidence="1 2" key="1">
    <citation type="journal article" date="2019" name="Nat. Ecol. Evol.">
        <title>Megaphylogeny resolves global patterns of mushroom evolution.</title>
        <authorList>
            <person name="Varga T."/>
            <person name="Krizsan K."/>
            <person name="Foldi C."/>
            <person name="Dima B."/>
            <person name="Sanchez-Garcia M."/>
            <person name="Sanchez-Ramirez S."/>
            <person name="Szollosi G.J."/>
            <person name="Szarkandi J.G."/>
            <person name="Papp V."/>
            <person name="Albert L."/>
            <person name="Andreopoulos W."/>
            <person name="Angelini C."/>
            <person name="Antonin V."/>
            <person name="Barry K.W."/>
            <person name="Bougher N.L."/>
            <person name="Buchanan P."/>
            <person name="Buyck B."/>
            <person name="Bense V."/>
            <person name="Catcheside P."/>
            <person name="Chovatia M."/>
            <person name="Cooper J."/>
            <person name="Damon W."/>
            <person name="Desjardin D."/>
            <person name="Finy P."/>
            <person name="Geml J."/>
            <person name="Haridas S."/>
            <person name="Hughes K."/>
            <person name="Justo A."/>
            <person name="Karasinski D."/>
            <person name="Kautmanova I."/>
            <person name="Kiss B."/>
            <person name="Kocsube S."/>
            <person name="Kotiranta H."/>
            <person name="LaButti K.M."/>
            <person name="Lechner B.E."/>
            <person name="Liimatainen K."/>
            <person name="Lipzen A."/>
            <person name="Lukacs Z."/>
            <person name="Mihaltcheva S."/>
            <person name="Morgado L.N."/>
            <person name="Niskanen T."/>
            <person name="Noordeloos M.E."/>
            <person name="Ohm R.A."/>
            <person name="Ortiz-Santana B."/>
            <person name="Ovrebo C."/>
            <person name="Racz N."/>
            <person name="Riley R."/>
            <person name="Savchenko A."/>
            <person name="Shiryaev A."/>
            <person name="Soop K."/>
            <person name="Spirin V."/>
            <person name="Szebenyi C."/>
            <person name="Tomsovsky M."/>
            <person name="Tulloss R.E."/>
            <person name="Uehling J."/>
            <person name="Grigoriev I.V."/>
            <person name="Vagvolgyi C."/>
            <person name="Papp T."/>
            <person name="Martin F.M."/>
            <person name="Miettinen O."/>
            <person name="Hibbett D.S."/>
            <person name="Nagy L.G."/>
        </authorList>
    </citation>
    <scope>NUCLEOTIDE SEQUENCE [LARGE SCALE GENOMIC DNA]</scope>
    <source>
        <strain evidence="1 2">FP101781</strain>
    </source>
</reference>
<dbReference type="EMBL" id="QPFP01000016">
    <property type="protein sequence ID" value="TEB32221.1"/>
    <property type="molecule type" value="Genomic_DNA"/>
</dbReference>
<protein>
    <submittedName>
        <fullName evidence="1">Uncharacterized protein</fullName>
    </submittedName>
</protein>
<evidence type="ECO:0000313" key="1">
    <source>
        <dbReference type="EMBL" id="TEB32221.1"/>
    </source>
</evidence>
<comment type="caution">
    <text evidence="1">The sequence shown here is derived from an EMBL/GenBank/DDBJ whole genome shotgun (WGS) entry which is preliminary data.</text>
</comment>
<gene>
    <name evidence="1" type="ORF">FA13DRAFT_1731975</name>
</gene>
<evidence type="ECO:0000313" key="2">
    <source>
        <dbReference type="Proteomes" id="UP000298030"/>
    </source>
</evidence>
<keyword evidence="2" id="KW-1185">Reference proteome</keyword>
<organism evidence="1 2">
    <name type="scientific">Coprinellus micaceus</name>
    <name type="common">Glistening ink-cap mushroom</name>
    <name type="synonym">Coprinus micaceus</name>
    <dbReference type="NCBI Taxonomy" id="71717"/>
    <lineage>
        <taxon>Eukaryota</taxon>
        <taxon>Fungi</taxon>
        <taxon>Dikarya</taxon>
        <taxon>Basidiomycota</taxon>
        <taxon>Agaricomycotina</taxon>
        <taxon>Agaricomycetes</taxon>
        <taxon>Agaricomycetidae</taxon>
        <taxon>Agaricales</taxon>
        <taxon>Agaricineae</taxon>
        <taxon>Psathyrellaceae</taxon>
        <taxon>Coprinellus</taxon>
    </lineage>
</organism>
<dbReference type="Proteomes" id="UP000298030">
    <property type="component" value="Unassembled WGS sequence"/>
</dbReference>
<sequence length="96" mass="11063">MVPLLRPGARLCLQRHVQPSRLQQRGFGIYLKHLKDKVDDNYKRKGLKEERKDAVNELRTFMDHGSCIIVHAILLQRRCQLAESVATRVLSEPCLG</sequence>
<accession>A0A4Y7TDZ3</accession>